<dbReference type="EMBL" id="LICD01000018">
    <property type="protein sequence ID" value="KRO83484.1"/>
    <property type="molecule type" value="Genomic_DNA"/>
</dbReference>
<organism evidence="2 3">
    <name type="scientific">OM182 bacterium BACL3 MAG-120619-bin3</name>
    <dbReference type="NCBI Taxonomy" id="1655593"/>
    <lineage>
        <taxon>Bacteria</taxon>
        <taxon>Pseudomonadati</taxon>
        <taxon>Pseudomonadota</taxon>
        <taxon>Gammaproteobacteria</taxon>
        <taxon>OMG group</taxon>
        <taxon>OM182 clade</taxon>
    </lineage>
</organism>
<sequence length="293" mass="31916">MEETSRQAYLRAMGVQVYFPRYVLDGAKASPEYDFLATPDLSVGTSEPPEPPEPSEPGKVAPLESSLPSAPSTHQEIPRFRSKNPDRPVIDLGNHAKERTRGVSVNQKPLASASGAPESEAAAVKPQVRGRREAVSVTGTMRFDLGYFMTARGVAILYEIPPLAKDEDKARAKKLLSAILLACGLNADQHSPRPVHEAFNWPLENDLGLSSSDQAGAAALAGFIRRRHDGDRFEELIVFAGVVEPLIAEIALNMPFNQTLLASLSAMLSFASLKREVWADLQPVLARIENHKT</sequence>
<proteinExistence type="predicted"/>
<accession>A0A0R2T8F0</accession>
<feature type="region of interest" description="Disordered" evidence="1">
    <location>
        <begin position="38"/>
        <end position="132"/>
    </location>
</feature>
<evidence type="ECO:0000313" key="3">
    <source>
        <dbReference type="Proteomes" id="UP000051242"/>
    </source>
</evidence>
<evidence type="ECO:0000256" key="1">
    <source>
        <dbReference type="SAM" id="MobiDB-lite"/>
    </source>
</evidence>
<gene>
    <name evidence="2" type="ORF">ABR85_06575</name>
</gene>
<feature type="compositionally biased region" description="Basic and acidic residues" evidence="1">
    <location>
        <begin position="76"/>
        <end position="101"/>
    </location>
</feature>
<reference evidence="2 3" key="1">
    <citation type="submission" date="2015-10" db="EMBL/GenBank/DDBJ databases">
        <title>Metagenome-Assembled Genomes uncover a global brackish microbiome.</title>
        <authorList>
            <person name="Hugerth L.W."/>
            <person name="Larsson J."/>
            <person name="Alneberg J."/>
            <person name="Lindh M.V."/>
            <person name="Legrand C."/>
            <person name="Pinhassi J."/>
            <person name="Andersson A.F."/>
        </authorList>
    </citation>
    <scope>NUCLEOTIDE SEQUENCE [LARGE SCALE GENOMIC DNA]</scope>
    <source>
        <strain evidence="2">BACL22 MAG-120619-bin3</strain>
    </source>
</reference>
<feature type="compositionally biased region" description="Low complexity" evidence="1">
    <location>
        <begin position="61"/>
        <end position="72"/>
    </location>
</feature>
<dbReference type="Proteomes" id="UP000051242">
    <property type="component" value="Unassembled WGS sequence"/>
</dbReference>
<protein>
    <submittedName>
        <fullName evidence="2">Uncharacterized protein</fullName>
    </submittedName>
</protein>
<evidence type="ECO:0000313" key="2">
    <source>
        <dbReference type="EMBL" id="KRO83484.1"/>
    </source>
</evidence>
<name>A0A0R2T8F0_9GAMM</name>
<feature type="compositionally biased region" description="Low complexity" evidence="1">
    <location>
        <begin position="111"/>
        <end position="123"/>
    </location>
</feature>
<comment type="caution">
    <text evidence="2">The sequence shown here is derived from an EMBL/GenBank/DDBJ whole genome shotgun (WGS) entry which is preliminary data.</text>
</comment>
<dbReference type="AlphaFoldDB" id="A0A0R2T8F0"/>